<dbReference type="Proteomes" id="UP000025241">
    <property type="component" value="Chromosome I"/>
</dbReference>
<dbReference type="AlphaFoldDB" id="A0A024HEZ2"/>
<dbReference type="OrthoDB" id="9090296at2"/>
<dbReference type="PANTHER" id="PTHR36440:SF1">
    <property type="entry name" value="PUTATIVE (AFU_ORTHOLOGUE AFUA_8G07350)-RELATED"/>
    <property type="match status" value="1"/>
</dbReference>
<dbReference type="KEGG" id="pkc:PKB_2099"/>
<organism evidence="2 3">
    <name type="scientific">Pseudomonas knackmussii (strain DSM 6978 / CCUG 54928 / LMG 23759 / B13)</name>
    <dbReference type="NCBI Taxonomy" id="1301098"/>
    <lineage>
        <taxon>Bacteria</taxon>
        <taxon>Pseudomonadati</taxon>
        <taxon>Pseudomonadota</taxon>
        <taxon>Gammaproteobacteria</taxon>
        <taxon>Pseudomonadales</taxon>
        <taxon>Pseudomonadaceae</taxon>
        <taxon>Pseudomonas</taxon>
    </lineage>
</organism>
<dbReference type="InterPro" id="IPR053146">
    <property type="entry name" value="QDO-like"/>
</dbReference>
<gene>
    <name evidence="2" type="ORF">PKB_2099</name>
</gene>
<dbReference type="SUPFAM" id="SSF51182">
    <property type="entry name" value="RmlC-like cupins"/>
    <property type="match status" value="1"/>
</dbReference>
<dbReference type="InterPro" id="IPR013096">
    <property type="entry name" value="Cupin_2"/>
</dbReference>
<reference evidence="2 3" key="2">
    <citation type="submission" date="2014-05" db="EMBL/GenBank/DDBJ databases">
        <title>Genome sequence of the 3-chlorobenzoate degrading bacterium Pseudomonas knackmussii B13 shows multiple evidence for horizontal gene transfer.</title>
        <authorList>
            <person name="Miyazaki R."/>
            <person name="Bertelli C."/>
            <person name="Falquet L."/>
            <person name="Robinson-Rechavi M."/>
            <person name="Gharib W."/>
            <person name="Roy S."/>
            <person name="Van der Meer J.R."/>
        </authorList>
    </citation>
    <scope>NUCLEOTIDE SEQUENCE [LARGE SCALE GENOMIC DNA]</scope>
    <source>
        <strain evidence="2 3">B13</strain>
    </source>
</reference>
<evidence type="ECO:0000313" key="2">
    <source>
        <dbReference type="EMBL" id="CDF83446.1"/>
    </source>
</evidence>
<dbReference type="InterPro" id="IPR014710">
    <property type="entry name" value="RmlC-like_jellyroll"/>
</dbReference>
<name>A0A024HEZ2_PSEKB</name>
<dbReference type="STRING" id="1301098.PKB_2099"/>
<keyword evidence="3" id="KW-1185">Reference proteome</keyword>
<evidence type="ECO:0000313" key="3">
    <source>
        <dbReference type="Proteomes" id="UP000025241"/>
    </source>
</evidence>
<dbReference type="Gene3D" id="2.60.120.10">
    <property type="entry name" value="Jelly Rolls"/>
    <property type="match status" value="1"/>
</dbReference>
<dbReference type="Pfam" id="PF07883">
    <property type="entry name" value="Cupin_2"/>
    <property type="match status" value="1"/>
</dbReference>
<dbReference type="eggNOG" id="COG0662">
    <property type="taxonomic scope" value="Bacteria"/>
</dbReference>
<evidence type="ECO:0000259" key="1">
    <source>
        <dbReference type="Pfam" id="PF07883"/>
    </source>
</evidence>
<dbReference type="InterPro" id="IPR011051">
    <property type="entry name" value="RmlC_Cupin_sf"/>
</dbReference>
<accession>A0A024HEZ2</accession>
<dbReference type="PATRIC" id="fig|1301098.3.peg.2089"/>
<protein>
    <recommendedName>
        <fullName evidence="1">Cupin type-2 domain-containing protein</fullName>
    </recommendedName>
</protein>
<dbReference type="PANTHER" id="PTHR36440">
    <property type="entry name" value="PUTATIVE (AFU_ORTHOLOGUE AFUA_8G07350)-RELATED"/>
    <property type="match status" value="1"/>
</dbReference>
<proteinExistence type="predicted"/>
<reference evidence="2 3" key="1">
    <citation type="submission" date="2013-03" db="EMBL/GenBank/DDBJ databases">
        <authorList>
            <person name="Linke B."/>
        </authorList>
    </citation>
    <scope>NUCLEOTIDE SEQUENCE [LARGE SCALE GENOMIC DNA]</scope>
    <source>
        <strain evidence="2 3">B13</strain>
    </source>
</reference>
<feature type="domain" description="Cupin type-2" evidence="1">
    <location>
        <begin position="45"/>
        <end position="95"/>
    </location>
</feature>
<dbReference type="RefSeq" id="WP_043251425.1">
    <property type="nucleotide sequence ID" value="NZ_HG322950.1"/>
</dbReference>
<sequence>MSSTSFVLKPNDRSPPLNVVGIRINVLVSDTDSQSQRITLQTGEEGVGPPPHCHDWDESFYVIRGQLVFTCAGQTSVCEAGTLVHVPAGTVHAFSFGPGGGEMLEVTGAGSRAIEMFRALDREIPPGPVDVEKTIQVANGYGLISRR</sequence>
<dbReference type="EMBL" id="HG322950">
    <property type="protein sequence ID" value="CDF83446.1"/>
    <property type="molecule type" value="Genomic_DNA"/>
</dbReference>
<dbReference type="HOGENOM" id="CLU_103066_5_0_6"/>